<keyword evidence="8 13" id="KW-0812">Transmembrane</keyword>
<proteinExistence type="inferred from homology"/>
<evidence type="ECO:0000256" key="1">
    <source>
        <dbReference type="ARBA" id="ARBA00003408"/>
    </source>
</evidence>
<feature type="transmembrane region" description="Helical" evidence="13">
    <location>
        <begin position="379"/>
        <end position="401"/>
    </location>
</feature>
<keyword evidence="7" id="KW-1003">Cell membrane</keyword>
<organism evidence="14 15">
    <name type="scientific">Dialister succinatiphilus YIT 11850</name>
    <dbReference type="NCBI Taxonomy" id="742743"/>
    <lineage>
        <taxon>Bacteria</taxon>
        <taxon>Bacillati</taxon>
        <taxon>Bacillota</taxon>
        <taxon>Negativicutes</taxon>
        <taxon>Veillonellales</taxon>
        <taxon>Veillonellaceae</taxon>
        <taxon>Dialister</taxon>
    </lineage>
</organism>
<dbReference type="GO" id="GO:0005886">
    <property type="term" value="C:plasma membrane"/>
    <property type="evidence" value="ECO:0007669"/>
    <property type="project" value="UniProtKB-SubCell"/>
</dbReference>
<name>H1D0M2_9FIRM</name>
<evidence type="ECO:0000256" key="11">
    <source>
        <dbReference type="ARBA" id="ARBA00023136"/>
    </source>
</evidence>
<dbReference type="EMBL" id="ADLT01000038">
    <property type="protein sequence ID" value="EHO62901.1"/>
    <property type="molecule type" value="Genomic_DNA"/>
</dbReference>
<dbReference type="OrthoDB" id="62420at2"/>
<dbReference type="GO" id="GO:0015297">
    <property type="term" value="F:antiporter activity"/>
    <property type="evidence" value="ECO:0007669"/>
    <property type="project" value="UniProtKB-KW"/>
</dbReference>
<evidence type="ECO:0000256" key="13">
    <source>
        <dbReference type="SAM" id="Phobius"/>
    </source>
</evidence>
<dbReference type="GO" id="GO:0042910">
    <property type="term" value="F:xenobiotic transmembrane transporter activity"/>
    <property type="evidence" value="ECO:0007669"/>
    <property type="project" value="InterPro"/>
</dbReference>
<evidence type="ECO:0000256" key="8">
    <source>
        <dbReference type="ARBA" id="ARBA00022692"/>
    </source>
</evidence>
<dbReference type="STRING" id="742743.HMPREF9453_01160"/>
<comment type="caution">
    <text evidence="14">The sequence shown here is derived from an EMBL/GenBank/DDBJ whole genome shotgun (WGS) entry which is preliminary data.</text>
</comment>
<evidence type="ECO:0000256" key="9">
    <source>
        <dbReference type="ARBA" id="ARBA00022989"/>
    </source>
</evidence>
<evidence type="ECO:0000256" key="12">
    <source>
        <dbReference type="ARBA" id="ARBA00031636"/>
    </source>
</evidence>
<evidence type="ECO:0000313" key="15">
    <source>
        <dbReference type="Proteomes" id="UP000003277"/>
    </source>
</evidence>
<evidence type="ECO:0000256" key="3">
    <source>
        <dbReference type="ARBA" id="ARBA00010199"/>
    </source>
</evidence>
<reference evidence="14 15" key="1">
    <citation type="submission" date="2011-11" db="EMBL/GenBank/DDBJ databases">
        <title>The Genome Sequence of Dialister succinatiphilus YIT 11850.</title>
        <authorList>
            <consortium name="The Broad Institute Genome Sequencing Platform"/>
            <person name="Earl A."/>
            <person name="Ward D."/>
            <person name="Feldgarden M."/>
            <person name="Gevers D."/>
            <person name="Morotomi M."/>
            <person name="Young S.K."/>
            <person name="Zeng Q."/>
            <person name="Gargeya S."/>
            <person name="Fitzgerald M."/>
            <person name="Haas B."/>
            <person name="Abouelleil A."/>
            <person name="Alvarado L."/>
            <person name="Arachchi H.M."/>
            <person name="Berlin A."/>
            <person name="Brown A."/>
            <person name="Chapman S.B."/>
            <person name="Dunbar C."/>
            <person name="Gearin G."/>
            <person name="Goldberg J."/>
            <person name="Griggs A."/>
            <person name="Gujja S."/>
            <person name="Heiman D."/>
            <person name="Howarth C."/>
            <person name="Lui A."/>
            <person name="MacDonald P.J.P."/>
            <person name="Montmayeur A."/>
            <person name="Murphy C."/>
            <person name="Neiman D."/>
            <person name="Pearson M."/>
            <person name="Priest M."/>
            <person name="Roberts A."/>
            <person name="Saif S."/>
            <person name="Shea T."/>
            <person name="Sisk P."/>
            <person name="Stolte C."/>
            <person name="Sykes S."/>
            <person name="Wortman J."/>
            <person name="Nusbaum C."/>
            <person name="Birren B."/>
        </authorList>
    </citation>
    <scope>NUCLEOTIDE SEQUENCE [LARGE SCALE GENOMIC DNA]</scope>
    <source>
        <strain evidence="14 15">YIT 11850</strain>
    </source>
</reference>
<feature type="transmembrane region" description="Helical" evidence="13">
    <location>
        <begin position="340"/>
        <end position="358"/>
    </location>
</feature>
<feature type="transmembrane region" description="Helical" evidence="13">
    <location>
        <begin position="162"/>
        <end position="179"/>
    </location>
</feature>
<dbReference type="PATRIC" id="fig|742743.3.peg.1180"/>
<feature type="transmembrane region" description="Helical" evidence="13">
    <location>
        <begin position="185"/>
        <end position="209"/>
    </location>
</feature>
<evidence type="ECO:0000256" key="7">
    <source>
        <dbReference type="ARBA" id="ARBA00022475"/>
    </source>
</evidence>
<dbReference type="PANTHER" id="PTHR43298">
    <property type="entry name" value="MULTIDRUG RESISTANCE PROTEIN NORM-RELATED"/>
    <property type="match status" value="1"/>
</dbReference>
<dbReference type="RefSeq" id="WP_008859654.1">
    <property type="nucleotide sequence ID" value="NZ_JH591188.1"/>
</dbReference>
<comment type="similarity">
    <text evidence="3">Belongs to the multi antimicrobial extrusion (MATE) (TC 2.A.66.1) family.</text>
</comment>
<dbReference type="NCBIfam" id="TIGR00797">
    <property type="entry name" value="matE"/>
    <property type="match status" value="1"/>
</dbReference>
<evidence type="ECO:0000256" key="4">
    <source>
        <dbReference type="ARBA" id="ARBA00020268"/>
    </source>
</evidence>
<keyword evidence="10" id="KW-0406">Ion transport</keyword>
<keyword evidence="9 13" id="KW-1133">Transmembrane helix</keyword>
<dbReference type="HOGENOM" id="CLU_012893_5_3_9"/>
<feature type="transmembrane region" description="Helical" evidence="13">
    <location>
        <begin position="20"/>
        <end position="46"/>
    </location>
</feature>
<dbReference type="InterPro" id="IPR050222">
    <property type="entry name" value="MATE_MdtK"/>
</dbReference>
<feature type="transmembrane region" description="Helical" evidence="13">
    <location>
        <begin position="52"/>
        <end position="72"/>
    </location>
</feature>
<comment type="subcellular location">
    <subcellularLocation>
        <location evidence="2">Cell membrane</location>
        <topology evidence="2">Multi-pass membrane protein</topology>
    </subcellularLocation>
</comment>
<comment type="function">
    <text evidence="1">Multidrug efflux pump.</text>
</comment>
<feature type="transmembrane region" description="Helical" evidence="13">
    <location>
        <begin position="407"/>
        <end position="428"/>
    </location>
</feature>
<evidence type="ECO:0000256" key="2">
    <source>
        <dbReference type="ARBA" id="ARBA00004651"/>
    </source>
</evidence>
<evidence type="ECO:0000256" key="6">
    <source>
        <dbReference type="ARBA" id="ARBA00022449"/>
    </source>
</evidence>
<feature type="transmembrane region" description="Helical" evidence="13">
    <location>
        <begin position="84"/>
        <end position="107"/>
    </location>
</feature>
<feature type="transmembrane region" description="Helical" evidence="13">
    <location>
        <begin position="127"/>
        <end position="150"/>
    </location>
</feature>
<gene>
    <name evidence="14" type="ORF">HMPREF9453_01160</name>
</gene>
<protein>
    <recommendedName>
        <fullName evidence="4">Probable multidrug resistance protein NorM</fullName>
    </recommendedName>
    <alternativeName>
        <fullName evidence="12">Multidrug-efflux transporter</fullName>
    </alternativeName>
</protein>
<accession>H1D0M2</accession>
<dbReference type="AlphaFoldDB" id="H1D0M2"/>
<keyword evidence="15" id="KW-1185">Reference proteome</keyword>
<dbReference type="Proteomes" id="UP000003277">
    <property type="component" value="Unassembled WGS sequence"/>
</dbReference>
<evidence type="ECO:0000313" key="14">
    <source>
        <dbReference type="EMBL" id="EHO62901.1"/>
    </source>
</evidence>
<keyword evidence="11 13" id="KW-0472">Membrane</keyword>
<dbReference type="InterPro" id="IPR048279">
    <property type="entry name" value="MdtK-like"/>
</dbReference>
<feature type="transmembrane region" description="Helical" evidence="13">
    <location>
        <begin position="310"/>
        <end position="328"/>
    </location>
</feature>
<evidence type="ECO:0000256" key="5">
    <source>
        <dbReference type="ARBA" id="ARBA00022448"/>
    </source>
</evidence>
<sequence length="442" mass="47629">MNCYDRHYLKIALPAALEGLFMILLASTDLILVGALGSLSVAAVSIFLQPRLILLCFSRSLASAVTLVSCNYAGRGEKEPSADLLKKSLFLGALALGLLHGIFFIFLEDILILMGASSDYLPMAMEYSPLALLAVYFTSLTLILQAVQLGYGNTASIMKTNICGNLLNAALSFLLIRGLGPVPAYGVFGAAIGTAAGTLFSLLYAWFLLKREGFFHGGRWIPDTAYFKKVGPLFGSVLSEQGSERMGMVLFSRMAAGLGTVPFAVHSICMNICDIYYDFIMGFGKAGMVSAGQAVGRGSMADWQQYRKRGLRWCLLLSTAACVSILFFEDSLFSIYSSDPALHVLAGPIMVFIALVSYPEALALWGAGILRGSGQTAQVAAYSFLSITFLRPLMTAFFIYVLDMGLIGTWCALFIDQVIRASCAAFLVNRLSAKRGFLPDAG</sequence>
<dbReference type="Pfam" id="PF01554">
    <property type="entry name" value="MatE"/>
    <property type="match status" value="2"/>
</dbReference>
<dbReference type="eggNOG" id="COG0534">
    <property type="taxonomic scope" value="Bacteria"/>
</dbReference>
<evidence type="ECO:0000256" key="10">
    <source>
        <dbReference type="ARBA" id="ARBA00023065"/>
    </source>
</evidence>
<dbReference type="GO" id="GO:0006811">
    <property type="term" value="P:monoatomic ion transport"/>
    <property type="evidence" value="ECO:0007669"/>
    <property type="project" value="UniProtKB-KW"/>
</dbReference>
<dbReference type="PANTHER" id="PTHR43298:SF2">
    <property type="entry name" value="FMN_FAD EXPORTER YEEO-RELATED"/>
    <property type="match status" value="1"/>
</dbReference>
<keyword evidence="5" id="KW-0813">Transport</keyword>
<keyword evidence="6" id="KW-0050">Antiport</keyword>
<dbReference type="InterPro" id="IPR002528">
    <property type="entry name" value="MATE_fam"/>
</dbReference>
<dbReference type="PIRSF" id="PIRSF006603">
    <property type="entry name" value="DinF"/>
    <property type="match status" value="1"/>
</dbReference>